<keyword evidence="2" id="KW-1185">Reference proteome</keyword>
<dbReference type="AlphaFoldDB" id="A0A1Q9EKQ5"/>
<evidence type="ECO:0000313" key="2">
    <source>
        <dbReference type="Proteomes" id="UP000186817"/>
    </source>
</evidence>
<name>A0A1Q9EKQ5_SYMMI</name>
<organism evidence="1 2">
    <name type="scientific">Symbiodinium microadriaticum</name>
    <name type="common">Dinoflagellate</name>
    <name type="synonym">Zooxanthella microadriatica</name>
    <dbReference type="NCBI Taxonomy" id="2951"/>
    <lineage>
        <taxon>Eukaryota</taxon>
        <taxon>Sar</taxon>
        <taxon>Alveolata</taxon>
        <taxon>Dinophyceae</taxon>
        <taxon>Suessiales</taxon>
        <taxon>Symbiodiniaceae</taxon>
        <taxon>Symbiodinium</taxon>
    </lineage>
</organism>
<sequence>MGLPSSDYLEYVYEQLRKEKQGFGINKDGGVAFAGTKPEPRSCDTLLRLEMQEKQAEWAQQREAMQQEAAAAAEAWISTRRSDLPSLGTFRVSV</sequence>
<reference evidence="1 2" key="1">
    <citation type="submission" date="2016-02" db="EMBL/GenBank/DDBJ databases">
        <title>Genome analysis of coral dinoflagellate symbionts highlights evolutionary adaptations to a symbiotic lifestyle.</title>
        <authorList>
            <person name="Aranda M."/>
            <person name="Li Y."/>
            <person name="Liew Y.J."/>
            <person name="Baumgarten S."/>
            <person name="Simakov O."/>
            <person name="Wilson M."/>
            <person name="Piel J."/>
            <person name="Ashoor H."/>
            <person name="Bougouffa S."/>
            <person name="Bajic V.B."/>
            <person name="Ryu T."/>
            <person name="Ravasi T."/>
            <person name="Bayer T."/>
            <person name="Micklem G."/>
            <person name="Kim H."/>
            <person name="Bhak J."/>
            <person name="Lajeunesse T.C."/>
            <person name="Voolstra C.R."/>
        </authorList>
    </citation>
    <scope>NUCLEOTIDE SEQUENCE [LARGE SCALE GENOMIC DNA]</scope>
    <source>
        <strain evidence="1 2">CCMP2467</strain>
    </source>
</reference>
<dbReference type="Proteomes" id="UP000186817">
    <property type="component" value="Unassembled WGS sequence"/>
</dbReference>
<gene>
    <name evidence="1" type="ORF">AK812_SmicGene8526</name>
</gene>
<dbReference type="EMBL" id="LSRX01000126">
    <property type="protein sequence ID" value="OLQ08012.1"/>
    <property type="molecule type" value="Genomic_DNA"/>
</dbReference>
<comment type="caution">
    <text evidence="1">The sequence shown here is derived from an EMBL/GenBank/DDBJ whole genome shotgun (WGS) entry which is preliminary data.</text>
</comment>
<accession>A0A1Q9EKQ5</accession>
<dbReference type="OrthoDB" id="10623497at2759"/>
<evidence type="ECO:0000313" key="1">
    <source>
        <dbReference type="EMBL" id="OLQ08012.1"/>
    </source>
</evidence>
<proteinExistence type="predicted"/>
<protein>
    <submittedName>
        <fullName evidence="1">Uncharacterized protein</fullName>
    </submittedName>
</protein>